<dbReference type="PANTHER" id="PTHR21481:SF0">
    <property type="entry name" value="PROTEIN CLEC16A"/>
    <property type="match status" value="1"/>
</dbReference>
<sequence length="774" mass="84592">MAEARTSPSGSRRSWFWADRRRSSASPPKTPTTRQQLRLAGRLLDATEASDDERVATLASAVERVLAAGARGDDSLWEVFLEQRLFQRLVDLLQRPELSETARTTALQALSLVLWNVAEPQALVFMLSNNQMNRVLQAFPLDVSISAAAVNGRDHAESSGDPAPPVAVDLLPSFVSLLRTLSVRLDAELLPLLFDERTGTFVLLACALQLLHDPDRILRAAASGVVLQVAALSAAARSLDAYLAQMLLAPSNFLSQQLQRLTSLLTAAPDDRQTPSDARADIEETFYFVNDLVQHSGRRTQVAALQTVRDSWLDAVLAPAVRGEVTDLSPACAVRCLTGFLEIASCELVCSELCACLVRSHEHNSLLSDLIAPAPRWCATVPRTDCLRCVTAFAAGVWISAGAREQLCQVTEASGPRENLVIAMDPGKSFWKALVQQELSPSPETPASGDGGGLPEAVERLLLYTVVQEHYRSADQPTPLFTELWQNRCRSAALGRLEVDTRYAHDLTRCLVRSDTQTSLVQALEAAFVQRVQRTADREHAPDVDSPWNTAAASDLVPLLFAHATTTSASGSNHQEWQAELATADADDDAGTRWGGLVMRREAAVAHRLWESLRLAALDDAYELLRPLSQLTVRRAALPGTAAAVTIADEALASGADGTAPELFRCWLAGERLLLLFDERTLSLLLCLPRDDGTLTLRDNVALELVSDVLPVEPDGDAPERWPLHAFCEPHHQFVFEFDSADLRDDCARALAEASRAASRWHRAILTRVLHRLG</sequence>
<organism evidence="4 5">
    <name type="scientific">Cyanidium caldarium</name>
    <name type="common">Red alga</name>
    <dbReference type="NCBI Taxonomy" id="2771"/>
    <lineage>
        <taxon>Eukaryota</taxon>
        <taxon>Rhodophyta</taxon>
        <taxon>Bangiophyceae</taxon>
        <taxon>Cyanidiales</taxon>
        <taxon>Cyanidiaceae</taxon>
        <taxon>Cyanidium</taxon>
    </lineage>
</organism>
<dbReference type="GO" id="GO:0005770">
    <property type="term" value="C:late endosome"/>
    <property type="evidence" value="ECO:0007669"/>
    <property type="project" value="TreeGrafter"/>
</dbReference>
<dbReference type="GO" id="GO:1901096">
    <property type="term" value="P:regulation of autophagosome maturation"/>
    <property type="evidence" value="ECO:0007669"/>
    <property type="project" value="TreeGrafter"/>
</dbReference>
<evidence type="ECO:0000313" key="5">
    <source>
        <dbReference type="Proteomes" id="UP001301350"/>
    </source>
</evidence>
<keyword evidence="1" id="KW-0072">Autophagy</keyword>
<accession>A0AAV9J0Q5</accession>
<dbReference type="GO" id="GO:0006914">
    <property type="term" value="P:autophagy"/>
    <property type="evidence" value="ECO:0007669"/>
    <property type="project" value="UniProtKB-KW"/>
</dbReference>
<dbReference type="InterPro" id="IPR019155">
    <property type="entry name" value="CLEC16A/TT9_N"/>
</dbReference>
<evidence type="ECO:0000259" key="3">
    <source>
        <dbReference type="Pfam" id="PF09758"/>
    </source>
</evidence>
<feature type="compositionally biased region" description="Polar residues" evidence="2">
    <location>
        <begin position="1"/>
        <end position="12"/>
    </location>
</feature>
<proteinExistence type="predicted"/>
<dbReference type="EMBL" id="JANCYW010000013">
    <property type="protein sequence ID" value="KAK4537603.1"/>
    <property type="molecule type" value="Genomic_DNA"/>
</dbReference>
<dbReference type="AlphaFoldDB" id="A0AAV9J0Q5"/>
<dbReference type="Proteomes" id="UP001301350">
    <property type="component" value="Unassembled WGS sequence"/>
</dbReference>
<feature type="region of interest" description="Disordered" evidence="2">
    <location>
        <begin position="1"/>
        <end position="35"/>
    </location>
</feature>
<dbReference type="InterPro" id="IPR039272">
    <property type="entry name" value="CLEC16A/TT9"/>
</dbReference>
<reference evidence="4 5" key="1">
    <citation type="submission" date="2022-07" db="EMBL/GenBank/DDBJ databases">
        <title>Genome-wide signatures of adaptation to extreme environments.</title>
        <authorList>
            <person name="Cho C.H."/>
            <person name="Yoon H.S."/>
        </authorList>
    </citation>
    <scope>NUCLEOTIDE SEQUENCE [LARGE SCALE GENOMIC DNA]</scope>
    <source>
        <strain evidence="4 5">DBV 063 E5</strain>
    </source>
</reference>
<dbReference type="GO" id="GO:0005794">
    <property type="term" value="C:Golgi apparatus"/>
    <property type="evidence" value="ECO:0007669"/>
    <property type="project" value="TreeGrafter"/>
</dbReference>
<feature type="domain" description="FPL" evidence="3">
    <location>
        <begin position="65"/>
        <end position="229"/>
    </location>
</feature>
<evidence type="ECO:0000256" key="1">
    <source>
        <dbReference type="ARBA" id="ARBA00023006"/>
    </source>
</evidence>
<dbReference type="GO" id="GO:0016197">
    <property type="term" value="P:endosomal transport"/>
    <property type="evidence" value="ECO:0007669"/>
    <property type="project" value="TreeGrafter"/>
</dbReference>
<comment type="caution">
    <text evidence="4">The sequence shown here is derived from an EMBL/GenBank/DDBJ whole genome shotgun (WGS) entry which is preliminary data.</text>
</comment>
<evidence type="ECO:0000313" key="4">
    <source>
        <dbReference type="EMBL" id="KAK4537603.1"/>
    </source>
</evidence>
<name>A0AAV9J0Q5_CYACA</name>
<dbReference type="GO" id="GO:0007034">
    <property type="term" value="P:vacuolar transport"/>
    <property type="evidence" value="ECO:0007669"/>
    <property type="project" value="TreeGrafter"/>
</dbReference>
<dbReference type="Pfam" id="PF09758">
    <property type="entry name" value="FPL"/>
    <property type="match status" value="1"/>
</dbReference>
<gene>
    <name evidence="4" type="ORF">CDCA_CDCA13G3628</name>
</gene>
<feature type="compositionally biased region" description="Polar residues" evidence="2">
    <location>
        <begin position="24"/>
        <end position="35"/>
    </location>
</feature>
<dbReference type="PANTHER" id="PTHR21481">
    <property type="entry name" value="PROTEIN CLEC16A"/>
    <property type="match status" value="1"/>
</dbReference>
<keyword evidence="5" id="KW-1185">Reference proteome</keyword>
<protein>
    <recommendedName>
        <fullName evidence="3">FPL domain-containing protein</fullName>
    </recommendedName>
</protein>
<evidence type="ECO:0000256" key="2">
    <source>
        <dbReference type="SAM" id="MobiDB-lite"/>
    </source>
</evidence>